<comment type="caution">
    <text evidence="6">The sequence shown here is derived from an EMBL/GenBank/DDBJ whole genome shotgun (WGS) entry which is preliminary data.</text>
</comment>
<gene>
    <name evidence="6" type="ORF">C1880_07780</name>
</gene>
<keyword evidence="3" id="KW-0479">Metal-binding</keyword>
<dbReference type="GO" id="GO:0046872">
    <property type="term" value="F:metal ion binding"/>
    <property type="evidence" value="ECO:0007669"/>
    <property type="project" value="UniProtKB-KW"/>
</dbReference>
<dbReference type="Proteomes" id="UP000253792">
    <property type="component" value="Unassembled WGS sequence"/>
</dbReference>
<evidence type="ECO:0000256" key="3">
    <source>
        <dbReference type="ARBA" id="ARBA00022723"/>
    </source>
</evidence>
<protein>
    <submittedName>
        <fullName evidence="6">Glycosyltransferase</fullName>
    </submittedName>
</protein>
<dbReference type="Pfam" id="PF01501">
    <property type="entry name" value="Glyco_transf_8"/>
    <property type="match status" value="1"/>
</dbReference>
<dbReference type="CDD" id="cd04194">
    <property type="entry name" value="GT8_A4GalT_like"/>
    <property type="match status" value="1"/>
</dbReference>
<reference evidence="6 7" key="1">
    <citation type="journal article" date="2018" name="Elife">
        <title>Discovery and characterization of a prevalent human gut bacterial enzyme sufficient for the inactivation of a family of plant toxins.</title>
        <authorList>
            <person name="Koppel N."/>
            <person name="Bisanz J.E."/>
            <person name="Pandelia M.E."/>
            <person name="Turnbaugh P.J."/>
            <person name="Balskus E.P."/>
        </authorList>
    </citation>
    <scope>NUCLEOTIDE SEQUENCE [LARGE SCALE GENOMIC DNA]</scope>
    <source>
        <strain evidence="7">anaerobia AP69FAA</strain>
    </source>
</reference>
<proteinExistence type="predicted"/>
<dbReference type="SUPFAM" id="SSF53448">
    <property type="entry name" value="Nucleotide-diphospho-sugar transferases"/>
    <property type="match status" value="2"/>
</dbReference>
<sequence>MPRFSICISVYNGDRFLQGCLDSVLCQSFADFELIVVDDASSDGTADILADYAKKDERITIISKSQNEGLHLGHRAALEACSGEYVLFLDADDEFEEGLLSKIDCVLREERDADMLHFGVRVIGEGVPGELRSSFESFVNQPVEVLKGLDIHSAIFGGNGAYRQDWRMPQRVFSAQLVKTAFSKMPFQRLDCAEDAFEMFVISSLATKQMTRNDIVGLRYHLGRGLNGASAWGRSKFASVAAAFWTCACQITQYADSYSATDLLASANGAQRKLMQLLFNDWRIRVVDDEKLASIEDATSIIDPAIVASEIMRCARDASYEKLRTNQGPNADSLQGWRDAAYQIVSGDSATSIAFASYLSAVDDHIRSIRKMERVSRFEDEPIRIFVSAHKPVELFDSQVFQPVQVGASRTDERFIWALCDDEGGNISDLNPMYCELTTQYWAWKNVDADYIGFCHYRRYFDFSDTSHEENAYGEVIDDYIDIVSQREYMLEDAHIRKVVKNYDVITTPVEDIRSYMGENSTIRSQYDAAPKLFVEDLDRVIGILVARHPEYEQDAKAFLAGHTGRFCNMFIMKKQIFHDYCAWLFPLLEEFVASADMNLYSKEGLRTPGHLAERLLNVYLLHHERIGAGWKMKQLQCVHFTKPDRYYLPMALSCGNDNRPVIPVVFASDNNYVPMVTTTIYSMLRNASDAYRYDIVVLHEGIEWENQERMKAFFGQFENAGLQFCDVSRFVDQYELTTNNPHISNETYYRFLIQELLPYYSKVLYLDSDLIVKGDVAELFSVDLGDNLLAAVRDVDYCGNLNMKDGIRMRYTKEVLGMRRPYDYFQAGVLVLNTKAMRKLHPMEKWLEFASDDRYIYNDQDILNAHCQGRVKYLDYDWNVMTDCFGRIGNVFSFAPCAIFDAFNDSRNHEKIVHYAGAQKPWKMMGCDRFDLYWEYAKDTPFYVQLSSMLHAEAVKPMIAEQVAIDDHECVVSGDSPLRKVVDPIAPFGSRRREVLKSIGRAARGLK</sequence>
<evidence type="ECO:0000256" key="1">
    <source>
        <dbReference type="ARBA" id="ARBA00022676"/>
    </source>
</evidence>
<dbReference type="Pfam" id="PF14393">
    <property type="entry name" value="DUF4422"/>
    <property type="match status" value="1"/>
</dbReference>
<dbReference type="PANTHER" id="PTHR13778:SF47">
    <property type="entry name" value="LIPOPOLYSACCHARIDE 1,3-GALACTOSYLTRANSFERASE"/>
    <property type="match status" value="1"/>
</dbReference>
<accession>A0A369L5W9</accession>
<dbReference type="Gene3D" id="3.90.550.10">
    <property type="entry name" value="Spore Coat Polysaccharide Biosynthesis Protein SpsA, Chain A"/>
    <property type="match status" value="2"/>
</dbReference>
<dbReference type="PANTHER" id="PTHR13778">
    <property type="entry name" value="GLYCOSYLTRANSFERASE 8 DOMAIN-CONTAINING PROTEIN"/>
    <property type="match status" value="1"/>
</dbReference>
<keyword evidence="2 6" id="KW-0808">Transferase</keyword>
<evidence type="ECO:0000259" key="4">
    <source>
        <dbReference type="Pfam" id="PF00535"/>
    </source>
</evidence>
<dbReference type="InterPro" id="IPR001173">
    <property type="entry name" value="Glyco_trans_2-like"/>
</dbReference>
<dbReference type="RefSeq" id="WP_114620985.1">
    <property type="nucleotide sequence ID" value="NZ_PPTP01000007.1"/>
</dbReference>
<dbReference type="EMBL" id="PPTP01000007">
    <property type="protein sequence ID" value="RDB54744.1"/>
    <property type="molecule type" value="Genomic_DNA"/>
</dbReference>
<keyword evidence="7" id="KW-1185">Reference proteome</keyword>
<evidence type="ECO:0000259" key="5">
    <source>
        <dbReference type="Pfam" id="PF14393"/>
    </source>
</evidence>
<evidence type="ECO:0000256" key="2">
    <source>
        <dbReference type="ARBA" id="ARBA00022679"/>
    </source>
</evidence>
<evidence type="ECO:0000313" key="6">
    <source>
        <dbReference type="EMBL" id="RDB54744.1"/>
    </source>
</evidence>
<dbReference type="OrthoDB" id="3183633at2"/>
<organism evidence="6 7">
    <name type="scientific">Senegalimassilia anaerobia</name>
    <dbReference type="NCBI Taxonomy" id="1473216"/>
    <lineage>
        <taxon>Bacteria</taxon>
        <taxon>Bacillati</taxon>
        <taxon>Actinomycetota</taxon>
        <taxon>Coriobacteriia</taxon>
        <taxon>Coriobacteriales</taxon>
        <taxon>Coriobacteriaceae</taxon>
        <taxon>Senegalimassilia</taxon>
    </lineage>
</organism>
<feature type="domain" description="Glycosyltransferase 2-like" evidence="4">
    <location>
        <begin position="5"/>
        <end position="164"/>
    </location>
</feature>
<dbReference type="AlphaFoldDB" id="A0A369L5W9"/>
<dbReference type="CDD" id="cd00761">
    <property type="entry name" value="Glyco_tranf_GTA_type"/>
    <property type="match status" value="1"/>
</dbReference>
<dbReference type="GO" id="GO:0016757">
    <property type="term" value="F:glycosyltransferase activity"/>
    <property type="evidence" value="ECO:0007669"/>
    <property type="project" value="UniProtKB-KW"/>
</dbReference>
<name>A0A369L5W9_9ACTN</name>
<dbReference type="InterPro" id="IPR050748">
    <property type="entry name" value="Glycosyltrans_8_dom-fam"/>
</dbReference>
<feature type="domain" description="DUF4422" evidence="5">
    <location>
        <begin position="384"/>
        <end position="624"/>
    </location>
</feature>
<dbReference type="InterPro" id="IPR029044">
    <property type="entry name" value="Nucleotide-diphossugar_trans"/>
</dbReference>
<dbReference type="InterPro" id="IPR002495">
    <property type="entry name" value="Glyco_trans_8"/>
</dbReference>
<dbReference type="InterPro" id="IPR025536">
    <property type="entry name" value="DUF4422"/>
</dbReference>
<dbReference type="Pfam" id="PF00535">
    <property type="entry name" value="Glycos_transf_2"/>
    <property type="match status" value="1"/>
</dbReference>
<evidence type="ECO:0000313" key="7">
    <source>
        <dbReference type="Proteomes" id="UP000253792"/>
    </source>
</evidence>
<keyword evidence="1" id="KW-0328">Glycosyltransferase</keyword>